<evidence type="ECO:0000259" key="7">
    <source>
        <dbReference type="Pfam" id="PF03016"/>
    </source>
</evidence>
<dbReference type="Pfam" id="PF03016">
    <property type="entry name" value="Exostosin_GT47"/>
    <property type="match status" value="1"/>
</dbReference>
<comment type="caution">
    <text evidence="8">The sequence shown here is derived from an EMBL/GenBank/DDBJ whole genome shotgun (WGS) entry which is preliminary data.</text>
</comment>
<evidence type="ECO:0000256" key="3">
    <source>
        <dbReference type="ARBA" id="ARBA00022676"/>
    </source>
</evidence>
<protein>
    <recommendedName>
        <fullName evidence="7">Exostosin GT47 domain-containing protein</fullName>
    </recommendedName>
</protein>
<feature type="signal peptide" evidence="6">
    <location>
        <begin position="1"/>
        <end position="19"/>
    </location>
</feature>
<dbReference type="PANTHER" id="PTHR11062">
    <property type="entry name" value="EXOSTOSIN HEPARAN SULFATE GLYCOSYLTRANSFERASE -RELATED"/>
    <property type="match status" value="1"/>
</dbReference>
<evidence type="ECO:0000256" key="4">
    <source>
        <dbReference type="ARBA" id="ARBA00022968"/>
    </source>
</evidence>
<keyword evidence="4" id="KW-0812">Transmembrane</keyword>
<dbReference type="InterPro" id="IPR040911">
    <property type="entry name" value="Exostosin_GT47"/>
</dbReference>
<dbReference type="GO" id="GO:0000139">
    <property type="term" value="C:Golgi membrane"/>
    <property type="evidence" value="ECO:0007669"/>
    <property type="project" value="UniProtKB-SubCell"/>
</dbReference>
<dbReference type="Proteomes" id="UP001172457">
    <property type="component" value="Chromosome 7"/>
</dbReference>
<keyword evidence="6" id="KW-0732">Signal</keyword>
<keyword evidence="3" id="KW-0328">Glycosyltransferase</keyword>
<accession>A0AA38W7K9</accession>
<evidence type="ECO:0000256" key="5">
    <source>
        <dbReference type="ARBA" id="ARBA00023034"/>
    </source>
</evidence>
<reference evidence="8" key="1">
    <citation type="submission" date="2023-03" db="EMBL/GenBank/DDBJ databases">
        <title>Chromosome-scale reference genome and RAD-based genetic map of yellow starthistle (Centaurea solstitialis) reveal putative structural variation and QTLs associated with invader traits.</title>
        <authorList>
            <person name="Reatini B."/>
            <person name="Cang F.A."/>
            <person name="Jiang Q."/>
            <person name="Mckibben M.T.W."/>
            <person name="Barker M.S."/>
            <person name="Rieseberg L.H."/>
            <person name="Dlugosch K.M."/>
        </authorList>
    </citation>
    <scope>NUCLEOTIDE SEQUENCE</scope>
    <source>
        <strain evidence="8">CAN-66</strain>
        <tissue evidence="8">Leaf</tissue>
    </source>
</reference>
<proteinExistence type="inferred from homology"/>
<feature type="domain" description="Exostosin GT47" evidence="7">
    <location>
        <begin position="54"/>
        <end position="292"/>
    </location>
</feature>
<comment type="subcellular location">
    <subcellularLocation>
        <location evidence="1">Golgi apparatus membrane</location>
        <topology evidence="1">Single-pass type II membrane protein</topology>
    </subcellularLocation>
</comment>
<evidence type="ECO:0000256" key="1">
    <source>
        <dbReference type="ARBA" id="ARBA00004323"/>
    </source>
</evidence>
<dbReference type="EMBL" id="JARYMX010000007">
    <property type="protein sequence ID" value="KAJ9541790.1"/>
    <property type="molecule type" value="Genomic_DNA"/>
</dbReference>
<organism evidence="8 9">
    <name type="scientific">Centaurea solstitialis</name>
    <name type="common">yellow star-thistle</name>
    <dbReference type="NCBI Taxonomy" id="347529"/>
    <lineage>
        <taxon>Eukaryota</taxon>
        <taxon>Viridiplantae</taxon>
        <taxon>Streptophyta</taxon>
        <taxon>Embryophyta</taxon>
        <taxon>Tracheophyta</taxon>
        <taxon>Spermatophyta</taxon>
        <taxon>Magnoliopsida</taxon>
        <taxon>eudicotyledons</taxon>
        <taxon>Gunneridae</taxon>
        <taxon>Pentapetalae</taxon>
        <taxon>asterids</taxon>
        <taxon>campanulids</taxon>
        <taxon>Asterales</taxon>
        <taxon>Asteraceae</taxon>
        <taxon>Carduoideae</taxon>
        <taxon>Cardueae</taxon>
        <taxon>Centaureinae</taxon>
        <taxon>Centaurea</taxon>
    </lineage>
</organism>
<feature type="chain" id="PRO_5041272714" description="Exostosin GT47 domain-containing protein" evidence="6">
    <location>
        <begin position="20"/>
        <end position="361"/>
    </location>
</feature>
<gene>
    <name evidence="8" type="ORF">OSB04_028296</name>
</gene>
<dbReference type="PANTHER" id="PTHR11062:SF253">
    <property type="entry name" value="EXOSTOSIN GT47 DOMAIN-CONTAINING PROTEIN"/>
    <property type="match status" value="1"/>
</dbReference>
<evidence type="ECO:0000256" key="6">
    <source>
        <dbReference type="SAM" id="SignalP"/>
    </source>
</evidence>
<evidence type="ECO:0000256" key="2">
    <source>
        <dbReference type="ARBA" id="ARBA00010271"/>
    </source>
</evidence>
<keyword evidence="9" id="KW-1185">Reference proteome</keyword>
<keyword evidence="5" id="KW-0333">Golgi apparatus</keyword>
<dbReference type="GO" id="GO:0016757">
    <property type="term" value="F:glycosyltransferase activity"/>
    <property type="evidence" value="ECO:0007669"/>
    <property type="project" value="UniProtKB-KW"/>
</dbReference>
<evidence type="ECO:0000313" key="8">
    <source>
        <dbReference type="EMBL" id="KAJ9541790.1"/>
    </source>
</evidence>
<keyword evidence="4" id="KW-0735">Signal-anchor</keyword>
<dbReference type="InterPro" id="IPR004263">
    <property type="entry name" value="Exostosin"/>
</dbReference>
<evidence type="ECO:0000313" key="9">
    <source>
        <dbReference type="Proteomes" id="UP001172457"/>
    </source>
</evidence>
<comment type="similarity">
    <text evidence="2">Belongs to the glycosyltransferase 47 family.</text>
</comment>
<sequence length="361" mass="40611">MAAILLLLLLLTSTTHVLSDHPTAATTTTATATAHNSFYLSRTTLFSNYDTMLRSFKIFIYAPPFPFTESTVFTTAPESQFYTSLLRSRFVTDDPSQAHLFFLPFPPSISTRNLARLVRSIRIAFPFWNRTLGADHFYLSAAGVDSSSDRNVVELKKNSVQISCFPTTSGLFIPHKDITLPPVHTFQVTTTTSPANSTPAFLGYMKVRERSTPVSLIEEITGDPVFKVEYSPPANSEFMKRSSFCLFVYGDDMTWMVEAMAARCVPVVITDRPIQDLPLMDVVKWSEMAVFVGSGGGAKGLKGVLDGITKIRYEQMVESGVMATHHLVWNTEPQPHDAFHMILYQLWLRRHTIRYARWAEQ</sequence>
<name>A0AA38W7K9_9ASTR</name>
<dbReference type="AlphaFoldDB" id="A0AA38W7K9"/>
<keyword evidence="3" id="KW-0808">Transferase</keyword>